<dbReference type="OrthoDB" id="2463847at2"/>
<dbReference type="Gene3D" id="2.60.40.10">
    <property type="entry name" value="Immunoglobulins"/>
    <property type="match status" value="1"/>
</dbReference>
<organism evidence="1 2">
    <name type="scientific">Brevibacillus laterosporus</name>
    <name type="common">Bacillus laterosporus</name>
    <dbReference type="NCBI Taxonomy" id="1465"/>
    <lineage>
        <taxon>Bacteria</taxon>
        <taxon>Bacillati</taxon>
        <taxon>Bacillota</taxon>
        <taxon>Bacilli</taxon>
        <taxon>Bacillales</taxon>
        <taxon>Paenibacillaceae</taxon>
        <taxon>Brevibacillus</taxon>
    </lineage>
</organism>
<geneLocation type="plasmid" evidence="1 2">
    <name>p1821L01</name>
</geneLocation>
<dbReference type="AlphaFoldDB" id="A0A518V1Z8"/>
<gene>
    <name evidence="1" type="ORF">EEL30_00640</name>
</gene>
<reference evidence="1 2" key="1">
    <citation type="submission" date="2018-11" db="EMBL/GenBank/DDBJ databases">
        <title>Phylogenetic determinants of toxin gene distribution in genomes of Brevibacillus laterosporus.</title>
        <authorList>
            <person name="Glare T.R."/>
            <person name="Durrant A."/>
            <person name="Berry C."/>
            <person name="Palma L."/>
            <person name="Ormskirk M."/>
            <person name="Cox M.O."/>
        </authorList>
    </citation>
    <scope>NUCLEOTIDE SEQUENCE [LARGE SCALE GENOMIC DNA]</scope>
    <source>
        <strain evidence="1 2">1821L</strain>
        <plasmid evidence="1 2">p1821L01</plasmid>
    </source>
</reference>
<keyword evidence="1" id="KW-0614">Plasmid</keyword>
<sequence>MNRLKPYISLIVTLTLLVMITPSINVFSSNKPPIVEWLSINGSKNPVVYVMPGQISYNLQLQSYSQSRKALATLILINRQSGSQTIIYEDQWLENNSNSGVVDLEKGTYEIVLTAKDEDGQTSSPYKVTVIVGSVPNLILHVQPDTLFIKQEGESKEIQAIIQNDLNEEFDTVLQWKWEDENQWKRQIVKVSPTGKTVIPIPVVIQMNNRMERYLEVELNPDKSPVETNYGDNNKKILIQYELPDLEIGRAILLDKTSTGISVMYPVRQRDLLGATQPINTSLEYGQGNRESKFGEVNNITLGVGEEKFITVEMPITKVVYGLLNPYQVAPPKEFYGFDNNLDISHFDFMNDINLYVKDVQGGTYRQGESVTTLVTVGNIKDSVQPEPVDLILRFNGKEIGREPVHINPGEEVKIPFTWKTPVTGATISKTYQLEAILHPPNHKFEEITFDDNYQSTKIVILPEQMNGSTCADKPTVTSAVSGTYEFWCNCTPTGCSICTGKYYESVNIQSKYKPTTVKAGMGFEYSMDTEYTNSNPHIGNSNDFTKIVSEFDKKRNGEKVILPSVDLLPERNKWIFPRAQITRGQGDIEMIDYIPTRDPLQLGEAKFVDGKNRYFTSFYQQDGTYPFAVFGNGAGTDIISHTDIEGKTTYSSVPRRLSICRDEEYIISGSPHDDYIYRRVDPNLPYPMGINTSWDWNGSESIFGEIAPWYNHYGKEFGNAVDVQGFTIQK</sequence>
<name>A0A518V1Z8_BRELA</name>
<dbReference type="EMBL" id="CP033461">
    <property type="protein sequence ID" value="QDX91011.1"/>
    <property type="molecule type" value="Genomic_DNA"/>
</dbReference>
<dbReference type="InterPro" id="IPR013783">
    <property type="entry name" value="Ig-like_fold"/>
</dbReference>
<protein>
    <submittedName>
        <fullName evidence="1">Uncharacterized protein</fullName>
    </submittedName>
</protein>
<dbReference type="Proteomes" id="UP000319432">
    <property type="component" value="Plasmid p1821L01"/>
</dbReference>
<evidence type="ECO:0000313" key="2">
    <source>
        <dbReference type="Proteomes" id="UP000319432"/>
    </source>
</evidence>
<proteinExistence type="predicted"/>
<accession>A0A518V1Z8</accession>
<evidence type="ECO:0000313" key="1">
    <source>
        <dbReference type="EMBL" id="QDX91011.1"/>
    </source>
</evidence>
<keyword evidence="2" id="KW-1185">Reference proteome</keyword>